<evidence type="ECO:0000313" key="2">
    <source>
        <dbReference type="Proteomes" id="UP000323597"/>
    </source>
</evidence>
<protein>
    <submittedName>
        <fullName evidence="1">Uncharacterized protein</fullName>
    </submittedName>
</protein>
<evidence type="ECO:0000313" key="1">
    <source>
        <dbReference type="EMBL" id="TYJ09714.1"/>
    </source>
</evidence>
<reference evidence="1 2" key="1">
    <citation type="submission" date="2019-07" db="EMBL/GenBank/DDBJ databases">
        <title>WGS assembly of Gossypium mustelinum.</title>
        <authorList>
            <person name="Chen Z.J."/>
            <person name="Sreedasyam A."/>
            <person name="Ando A."/>
            <person name="Song Q."/>
            <person name="De L."/>
            <person name="Hulse-Kemp A."/>
            <person name="Ding M."/>
            <person name="Ye W."/>
            <person name="Kirkbride R."/>
            <person name="Jenkins J."/>
            <person name="Plott C."/>
            <person name="Lovell J."/>
            <person name="Lin Y.-M."/>
            <person name="Vaughn R."/>
            <person name="Liu B."/>
            <person name="Li W."/>
            <person name="Simpson S."/>
            <person name="Scheffler B."/>
            <person name="Saski C."/>
            <person name="Grover C."/>
            <person name="Hu G."/>
            <person name="Conover J."/>
            <person name="Carlson J."/>
            <person name="Shu S."/>
            <person name="Boston L."/>
            <person name="Williams M."/>
            <person name="Peterson D."/>
            <person name="Mcgee K."/>
            <person name="Jones D."/>
            <person name="Wendel J."/>
            <person name="Stelly D."/>
            <person name="Grimwood J."/>
            <person name="Schmutz J."/>
        </authorList>
    </citation>
    <scope>NUCLEOTIDE SEQUENCE [LARGE SCALE GENOMIC DNA]</scope>
    <source>
        <strain evidence="1">1408120.09</strain>
    </source>
</reference>
<keyword evidence="2" id="KW-1185">Reference proteome</keyword>
<sequence>MSKINIIFLKEKKMIKPKTLLAYSKISGSLSPELSTQPSLFIASSSSIHLYLSLYRISCTLICLPRLQCSAFWNLN</sequence>
<dbReference type="AlphaFoldDB" id="A0A5D2X7D3"/>
<name>A0A5D2X7D3_GOSMU</name>
<accession>A0A5D2X7D3</accession>
<dbReference type="Proteomes" id="UP000323597">
    <property type="component" value="Chromosome A11"/>
</dbReference>
<gene>
    <name evidence="1" type="ORF">E1A91_A11G158900v1</name>
</gene>
<dbReference type="EMBL" id="CM017646">
    <property type="protein sequence ID" value="TYJ09714.1"/>
    <property type="molecule type" value="Genomic_DNA"/>
</dbReference>
<proteinExistence type="predicted"/>
<organism evidence="1 2">
    <name type="scientific">Gossypium mustelinum</name>
    <name type="common">Cotton</name>
    <name type="synonym">Gossypium caicoense</name>
    <dbReference type="NCBI Taxonomy" id="34275"/>
    <lineage>
        <taxon>Eukaryota</taxon>
        <taxon>Viridiplantae</taxon>
        <taxon>Streptophyta</taxon>
        <taxon>Embryophyta</taxon>
        <taxon>Tracheophyta</taxon>
        <taxon>Spermatophyta</taxon>
        <taxon>Magnoliopsida</taxon>
        <taxon>eudicotyledons</taxon>
        <taxon>Gunneridae</taxon>
        <taxon>Pentapetalae</taxon>
        <taxon>rosids</taxon>
        <taxon>malvids</taxon>
        <taxon>Malvales</taxon>
        <taxon>Malvaceae</taxon>
        <taxon>Malvoideae</taxon>
        <taxon>Gossypium</taxon>
    </lineage>
</organism>